<protein>
    <submittedName>
        <fullName evidence="3">M15 family metallopeptidase</fullName>
    </submittedName>
</protein>
<evidence type="ECO:0000313" key="3">
    <source>
        <dbReference type="EMBL" id="MFC4411766.1"/>
    </source>
</evidence>
<dbReference type="PANTHER" id="PTHR34385">
    <property type="entry name" value="D-ALANYL-D-ALANINE CARBOXYPEPTIDASE"/>
    <property type="match status" value="1"/>
</dbReference>
<evidence type="ECO:0000259" key="2">
    <source>
        <dbReference type="Pfam" id="PF13539"/>
    </source>
</evidence>
<evidence type="ECO:0000256" key="1">
    <source>
        <dbReference type="SAM" id="Phobius"/>
    </source>
</evidence>
<dbReference type="Proteomes" id="UP001595817">
    <property type="component" value="Unassembled WGS sequence"/>
</dbReference>
<feature type="transmembrane region" description="Helical" evidence="1">
    <location>
        <begin position="6"/>
        <end position="24"/>
    </location>
</feature>
<keyword evidence="1" id="KW-0812">Transmembrane</keyword>
<name>A0ABV8X794_9LACT</name>
<sequence length="193" mass="22198">MKKFLTWLNILFLIVLGGFIFIYIQNEWEFREELKSRPLPKGLHPIVAEKSGELVRLSKEQGIEITITDGFRSIEEQNQIYRQGRSNEGNVVTYAKGGQSYHNFGLAIDFALSFPDGSVSWDMSYDGNGNGKSDWHEVAAIGKELGFEWGGDWRSFKDYPHLQMTFGLSLGELQEGWRPEDTMEKREIFNFSD</sequence>
<dbReference type="Gene3D" id="3.30.1380.10">
    <property type="match status" value="1"/>
</dbReference>
<feature type="domain" description="Peptidase M15C" evidence="2">
    <location>
        <begin position="96"/>
        <end position="164"/>
    </location>
</feature>
<evidence type="ECO:0000313" key="4">
    <source>
        <dbReference type="Proteomes" id="UP001595817"/>
    </source>
</evidence>
<proteinExistence type="predicted"/>
<keyword evidence="1" id="KW-1133">Transmembrane helix</keyword>
<comment type="caution">
    <text evidence="3">The sequence shown here is derived from an EMBL/GenBank/DDBJ whole genome shotgun (WGS) entry which is preliminary data.</text>
</comment>
<dbReference type="CDD" id="cd14845">
    <property type="entry name" value="L-Ala-D-Glu_peptidase_like"/>
    <property type="match status" value="1"/>
</dbReference>
<dbReference type="SUPFAM" id="SSF55166">
    <property type="entry name" value="Hedgehog/DD-peptidase"/>
    <property type="match status" value="1"/>
</dbReference>
<dbReference type="RefSeq" id="WP_378157083.1">
    <property type="nucleotide sequence ID" value="NZ_JBHSEC010000022.1"/>
</dbReference>
<accession>A0ABV8X794</accession>
<gene>
    <name evidence="3" type="ORF">ACFOZY_15355</name>
</gene>
<dbReference type="InterPro" id="IPR009045">
    <property type="entry name" value="Zn_M74/Hedgehog-like"/>
</dbReference>
<keyword evidence="4" id="KW-1185">Reference proteome</keyword>
<dbReference type="PANTHER" id="PTHR34385:SF1">
    <property type="entry name" value="PEPTIDOGLYCAN L-ALANYL-D-GLUTAMATE ENDOPEPTIDASE CWLK"/>
    <property type="match status" value="1"/>
</dbReference>
<organism evidence="3 4">
    <name type="scientific">Chungangia koreensis</name>
    <dbReference type="NCBI Taxonomy" id="752657"/>
    <lineage>
        <taxon>Bacteria</taxon>
        <taxon>Bacillati</taxon>
        <taxon>Bacillota</taxon>
        <taxon>Bacilli</taxon>
        <taxon>Lactobacillales</taxon>
        <taxon>Chungangia</taxon>
    </lineage>
</organism>
<dbReference type="InterPro" id="IPR039561">
    <property type="entry name" value="Peptidase_M15C"/>
</dbReference>
<dbReference type="Pfam" id="PF13539">
    <property type="entry name" value="Peptidase_M15_4"/>
    <property type="match status" value="1"/>
</dbReference>
<reference evidence="4" key="1">
    <citation type="journal article" date="2019" name="Int. J. Syst. Evol. Microbiol.">
        <title>The Global Catalogue of Microorganisms (GCM) 10K type strain sequencing project: providing services to taxonomists for standard genome sequencing and annotation.</title>
        <authorList>
            <consortium name="The Broad Institute Genomics Platform"/>
            <consortium name="The Broad Institute Genome Sequencing Center for Infectious Disease"/>
            <person name="Wu L."/>
            <person name="Ma J."/>
        </authorList>
    </citation>
    <scope>NUCLEOTIDE SEQUENCE [LARGE SCALE GENOMIC DNA]</scope>
    <source>
        <strain evidence="4">CCUG 59778</strain>
    </source>
</reference>
<dbReference type="EMBL" id="JBHSEC010000022">
    <property type="protein sequence ID" value="MFC4411766.1"/>
    <property type="molecule type" value="Genomic_DNA"/>
</dbReference>
<dbReference type="InterPro" id="IPR052179">
    <property type="entry name" value="DD-CPase-like"/>
</dbReference>
<keyword evidence="1" id="KW-0472">Membrane</keyword>